<dbReference type="AlphaFoldDB" id="A0A226HJ23"/>
<feature type="chain" id="PRO_5012963145" evidence="1">
    <location>
        <begin position="19"/>
        <end position="216"/>
    </location>
</feature>
<reference evidence="2 3" key="1">
    <citation type="submission" date="2016-11" db="EMBL/GenBank/DDBJ databases">
        <title>Whole genomes of Flavobacteriaceae.</title>
        <authorList>
            <person name="Stine C."/>
            <person name="Li C."/>
            <person name="Tadesse D."/>
        </authorList>
    </citation>
    <scope>NUCLEOTIDE SEQUENCE [LARGE SCALE GENOMIC DNA]</scope>
    <source>
        <strain evidence="2 3">CCUG 59446</strain>
    </source>
</reference>
<dbReference type="Proteomes" id="UP000198336">
    <property type="component" value="Unassembled WGS sequence"/>
</dbReference>
<name>A0A226HJ23_9FLAO</name>
<feature type="non-terminal residue" evidence="2">
    <location>
        <position position="216"/>
    </location>
</feature>
<keyword evidence="3" id="KW-1185">Reference proteome</keyword>
<gene>
    <name evidence="2" type="ORF">B0A75_19920</name>
</gene>
<protein>
    <submittedName>
        <fullName evidence="2">Uncharacterized protein</fullName>
    </submittedName>
</protein>
<evidence type="ECO:0000256" key="1">
    <source>
        <dbReference type="SAM" id="SignalP"/>
    </source>
</evidence>
<evidence type="ECO:0000313" key="3">
    <source>
        <dbReference type="Proteomes" id="UP000198336"/>
    </source>
</evidence>
<sequence>MKKILFLIIVIYTSTTFSQTTTTVGGSPICGSTTSSDVPANYDGFSGTKSWAGMIYKSSSINSNGKITKIGFVVDCVTSSRCTFNSALNQKIYLGEIDESTFNTNQKPDVNLLTKVYEGTITWTRGLQSLGVEWITITLSTPFQYTGTKNLIIVFENNNNTALGGMFSSCGSKPRFLIKNGDQNSTIYKNYNMFSNTGSRGKQLPIIQLTITPSTT</sequence>
<dbReference type="RefSeq" id="WP_208861289.1">
    <property type="nucleotide sequence ID" value="NZ_MUHA01000038.1"/>
</dbReference>
<evidence type="ECO:0000313" key="2">
    <source>
        <dbReference type="EMBL" id="OXA94124.1"/>
    </source>
</evidence>
<organism evidence="2 3">
    <name type="scientific">Flavobacterium oncorhynchi</name>
    <dbReference type="NCBI Taxonomy" id="728056"/>
    <lineage>
        <taxon>Bacteria</taxon>
        <taxon>Pseudomonadati</taxon>
        <taxon>Bacteroidota</taxon>
        <taxon>Flavobacteriia</taxon>
        <taxon>Flavobacteriales</taxon>
        <taxon>Flavobacteriaceae</taxon>
        <taxon>Flavobacterium</taxon>
    </lineage>
</organism>
<feature type="signal peptide" evidence="1">
    <location>
        <begin position="1"/>
        <end position="18"/>
    </location>
</feature>
<accession>A0A226HJ23</accession>
<dbReference type="EMBL" id="MUHA01000038">
    <property type="protein sequence ID" value="OXA94124.1"/>
    <property type="molecule type" value="Genomic_DNA"/>
</dbReference>
<comment type="caution">
    <text evidence="2">The sequence shown here is derived from an EMBL/GenBank/DDBJ whole genome shotgun (WGS) entry which is preliminary data.</text>
</comment>
<keyword evidence="1" id="KW-0732">Signal</keyword>
<proteinExistence type="predicted"/>